<protein>
    <submittedName>
        <fullName evidence="10">Cobalamin biosynthesis protein CbiB</fullName>
    </submittedName>
</protein>
<keyword evidence="5" id="KW-0169">Cobalamin biosynthesis</keyword>
<dbReference type="InterPro" id="IPR004485">
    <property type="entry name" value="Cobalamin_biosynth_CobD/CbiB"/>
</dbReference>
<comment type="pathway">
    <text evidence="2">Cofactor biosynthesis; adenosylcobalamin biosynthesis.</text>
</comment>
<evidence type="ECO:0000256" key="1">
    <source>
        <dbReference type="ARBA" id="ARBA00004651"/>
    </source>
</evidence>
<keyword evidence="11" id="KW-1185">Reference proteome</keyword>
<dbReference type="Proteomes" id="UP001152447">
    <property type="component" value="Unassembled WGS sequence"/>
</dbReference>
<keyword evidence="4" id="KW-1003">Cell membrane</keyword>
<dbReference type="EMBL" id="CAMAPB010000046">
    <property type="protein sequence ID" value="CAH9063094.1"/>
    <property type="molecule type" value="Genomic_DNA"/>
</dbReference>
<comment type="caution">
    <text evidence="10">The sequence shown here is derived from an EMBL/GenBank/DDBJ whole genome shotgun (WGS) entry which is preliminary data.</text>
</comment>
<feature type="transmembrane region" description="Helical" evidence="9">
    <location>
        <begin position="299"/>
        <end position="317"/>
    </location>
</feature>
<dbReference type="GO" id="GO:0005886">
    <property type="term" value="C:plasma membrane"/>
    <property type="evidence" value="ECO:0007669"/>
    <property type="project" value="UniProtKB-SubCell"/>
</dbReference>
<accession>A0A9W4R287</accession>
<evidence type="ECO:0000256" key="3">
    <source>
        <dbReference type="ARBA" id="ARBA00006263"/>
    </source>
</evidence>
<feature type="transmembrane region" description="Helical" evidence="9">
    <location>
        <begin position="246"/>
        <end position="266"/>
    </location>
</feature>
<dbReference type="PANTHER" id="PTHR34308">
    <property type="entry name" value="COBALAMIN BIOSYNTHESIS PROTEIN CBIB"/>
    <property type="match status" value="1"/>
</dbReference>
<dbReference type="PANTHER" id="PTHR34308:SF1">
    <property type="entry name" value="COBALAMIN BIOSYNTHESIS PROTEIN CBIB"/>
    <property type="match status" value="1"/>
</dbReference>
<name>A0A9W4R287_PSEHA</name>
<reference evidence="10" key="1">
    <citation type="submission" date="2022-07" db="EMBL/GenBank/DDBJ databases">
        <authorList>
            <person name="Criscuolo A."/>
        </authorList>
    </citation>
    <scope>NUCLEOTIDE SEQUENCE</scope>
    <source>
        <strain evidence="10">CIP103197</strain>
    </source>
</reference>
<evidence type="ECO:0000256" key="7">
    <source>
        <dbReference type="ARBA" id="ARBA00022989"/>
    </source>
</evidence>
<comment type="similarity">
    <text evidence="3">Belongs to the CobD/CbiB family.</text>
</comment>
<keyword evidence="6 9" id="KW-0812">Transmembrane</keyword>
<evidence type="ECO:0000256" key="4">
    <source>
        <dbReference type="ARBA" id="ARBA00022475"/>
    </source>
</evidence>
<feature type="transmembrane region" description="Helical" evidence="9">
    <location>
        <begin position="83"/>
        <end position="99"/>
    </location>
</feature>
<dbReference type="Pfam" id="PF03186">
    <property type="entry name" value="CobD_Cbib"/>
    <property type="match status" value="1"/>
</dbReference>
<organism evidence="10 11">
    <name type="scientific">Pseudoalteromonas haloplanktis</name>
    <name type="common">Alteromonas haloplanktis</name>
    <dbReference type="NCBI Taxonomy" id="228"/>
    <lineage>
        <taxon>Bacteria</taxon>
        <taxon>Pseudomonadati</taxon>
        <taxon>Pseudomonadota</taxon>
        <taxon>Gammaproteobacteria</taxon>
        <taxon>Alteromonadales</taxon>
        <taxon>Pseudoalteromonadaceae</taxon>
        <taxon>Pseudoalteromonas</taxon>
    </lineage>
</organism>
<evidence type="ECO:0000313" key="10">
    <source>
        <dbReference type="EMBL" id="CAH9063094.1"/>
    </source>
</evidence>
<feature type="transmembrane region" description="Helical" evidence="9">
    <location>
        <begin position="159"/>
        <end position="183"/>
    </location>
</feature>
<sequence>MLNNIVQNHLDFIVFICALLAERFLPLVSWYHPNHILSAIFSAISQRIYKKTDTKQYHYLAASMASTLILSTVLIIVVLLLQFAFYPELLSGLILYLCLENSSLNKKAIRIARLVKKNQKSTARELLKPLVAREVKALSSPGIIKAIMESVILRTARHYFVVIFIFLVFGPVAALAYRLITLIQQAWRSDIAPNSSFLMPLKLVLFIVEYIPIRLLALTIASLKASKKSMHYIKHYGRHFYQTNTGWLLSVCSASLGVQLGGPAIYNTQRFNKMRVGVERLPNADDVPQLLNTLNQTRFFWLLIIISVEVIKAVLVFKFA</sequence>
<evidence type="ECO:0000256" key="8">
    <source>
        <dbReference type="ARBA" id="ARBA00023136"/>
    </source>
</evidence>
<evidence type="ECO:0000313" key="11">
    <source>
        <dbReference type="Proteomes" id="UP001152447"/>
    </source>
</evidence>
<evidence type="ECO:0000256" key="6">
    <source>
        <dbReference type="ARBA" id="ARBA00022692"/>
    </source>
</evidence>
<feature type="transmembrane region" description="Helical" evidence="9">
    <location>
        <begin position="57"/>
        <end position="77"/>
    </location>
</feature>
<dbReference type="RefSeq" id="WP_262977099.1">
    <property type="nucleotide sequence ID" value="NZ_CAMAPB010000046.1"/>
</dbReference>
<dbReference type="GO" id="GO:0048472">
    <property type="term" value="F:threonine-phosphate decarboxylase activity"/>
    <property type="evidence" value="ECO:0007669"/>
    <property type="project" value="InterPro"/>
</dbReference>
<keyword evidence="8 9" id="KW-0472">Membrane</keyword>
<gene>
    <name evidence="10" type="primary">cbiB</name>
    <name evidence="10" type="ORF">PSEHALCIP103_02844</name>
</gene>
<dbReference type="AlphaFoldDB" id="A0A9W4R287"/>
<evidence type="ECO:0000256" key="5">
    <source>
        <dbReference type="ARBA" id="ARBA00022573"/>
    </source>
</evidence>
<comment type="subcellular location">
    <subcellularLocation>
        <location evidence="1">Cell membrane</location>
        <topology evidence="1">Multi-pass membrane protein</topology>
    </subcellularLocation>
</comment>
<proteinExistence type="inferred from homology"/>
<evidence type="ECO:0000256" key="9">
    <source>
        <dbReference type="SAM" id="Phobius"/>
    </source>
</evidence>
<evidence type="ECO:0000256" key="2">
    <source>
        <dbReference type="ARBA" id="ARBA00004953"/>
    </source>
</evidence>
<dbReference type="GO" id="GO:0009236">
    <property type="term" value="P:cobalamin biosynthetic process"/>
    <property type="evidence" value="ECO:0007669"/>
    <property type="project" value="UniProtKB-KW"/>
</dbReference>
<keyword evidence="7 9" id="KW-1133">Transmembrane helix</keyword>
<feature type="transmembrane region" description="Helical" evidence="9">
    <location>
        <begin position="203"/>
        <end position="225"/>
    </location>
</feature>